<dbReference type="SUPFAM" id="SSF50891">
    <property type="entry name" value="Cyclophilin-like"/>
    <property type="match status" value="1"/>
</dbReference>
<evidence type="ECO:0000259" key="5">
    <source>
        <dbReference type="PROSITE" id="PS50072"/>
    </source>
</evidence>
<organism evidence="6 7">
    <name type="scientific">Neptunomonas marina</name>
    <dbReference type="NCBI Taxonomy" id="1815562"/>
    <lineage>
        <taxon>Bacteria</taxon>
        <taxon>Pseudomonadati</taxon>
        <taxon>Pseudomonadota</taxon>
        <taxon>Gammaproteobacteria</taxon>
        <taxon>Oceanospirillales</taxon>
        <taxon>Oceanospirillaceae</taxon>
        <taxon>Neptunomonas</taxon>
    </lineage>
</organism>
<dbReference type="Proteomes" id="UP000282818">
    <property type="component" value="Unassembled WGS sequence"/>
</dbReference>
<accession>A0A437QCG4</accession>
<gene>
    <name evidence="6" type="ORF">EOE65_00335</name>
</gene>
<dbReference type="EC" id="5.2.1.8" evidence="4"/>
<comment type="catalytic activity">
    <reaction evidence="4">
        <text>[protein]-peptidylproline (omega=180) = [protein]-peptidylproline (omega=0)</text>
        <dbReference type="Rhea" id="RHEA:16237"/>
        <dbReference type="Rhea" id="RHEA-COMP:10747"/>
        <dbReference type="Rhea" id="RHEA-COMP:10748"/>
        <dbReference type="ChEBI" id="CHEBI:83833"/>
        <dbReference type="ChEBI" id="CHEBI:83834"/>
        <dbReference type="EC" id="5.2.1.8"/>
    </reaction>
</comment>
<evidence type="ECO:0000256" key="2">
    <source>
        <dbReference type="ARBA" id="ARBA00023110"/>
    </source>
</evidence>
<proteinExistence type="inferred from homology"/>
<evidence type="ECO:0000313" key="7">
    <source>
        <dbReference type="Proteomes" id="UP000282818"/>
    </source>
</evidence>
<feature type="domain" description="PPIase cyclophilin-type" evidence="5">
    <location>
        <begin position="32"/>
        <end position="182"/>
    </location>
</feature>
<evidence type="ECO:0000256" key="4">
    <source>
        <dbReference type="RuleBase" id="RU363019"/>
    </source>
</evidence>
<dbReference type="CDD" id="cd01920">
    <property type="entry name" value="cyclophilin_EcCYP_like"/>
    <property type="match status" value="1"/>
</dbReference>
<protein>
    <recommendedName>
        <fullName evidence="4">Peptidyl-prolyl cis-trans isomerase</fullName>
        <shortName evidence="4">PPIase</shortName>
        <ecNumber evidence="4">5.2.1.8</ecNumber>
    </recommendedName>
</protein>
<evidence type="ECO:0000256" key="1">
    <source>
        <dbReference type="ARBA" id="ARBA00007365"/>
    </source>
</evidence>
<dbReference type="GO" id="GO:0003755">
    <property type="term" value="F:peptidyl-prolyl cis-trans isomerase activity"/>
    <property type="evidence" value="ECO:0007669"/>
    <property type="project" value="UniProtKB-UniRule"/>
</dbReference>
<dbReference type="GO" id="GO:0006457">
    <property type="term" value="P:protein folding"/>
    <property type="evidence" value="ECO:0007669"/>
    <property type="project" value="InterPro"/>
</dbReference>
<keyword evidence="2 4" id="KW-0697">Rotamase</keyword>
<comment type="caution">
    <text evidence="6">The sequence shown here is derived from an EMBL/GenBank/DDBJ whole genome shotgun (WGS) entry which is preliminary data.</text>
</comment>
<dbReference type="InterPro" id="IPR044665">
    <property type="entry name" value="E_coli_cyclophilin_A-like"/>
</dbReference>
<evidence type="ECO:0000256" key="3">
    <source>
        <dbReference type="ARBA" id="ARBA00023235"/>
    </source>
</evidence>
<dbReference type="Gene3D" id="2.40.100.10">
    <property type="entry name" value="Cyclophilin-like"/>
    <property type="match status" value="1"/>
</dbReference>
<comment type="similarity">
    <text evidence="1 4">Belongs to the cyclophilin-type PPIase family.</text>
</comment>
<dbReference type="RefSeq" id="WP_127692304.1">
    <property type="nucleotide sequence ID" value="NZ_SACQ01000001.1"/>
</dbReference>
<dbReference type="PROSITE" id="PS00170">
    <property type="entry name" value="CSA_PPIASE_1"/>
    <property type="match status" value="1"/>
</dbReference>
<dbReference type="PRINTS" id="PR00153">
    <property type="entry name" value="CSAPPISMRASE"/>
</dbReference>
<keyword evidence="4" id="KW-0732">Signal</keyword>
<dbReference type="PANTHER" id="PTHR43246">
    <property type="entry name" value="PEPTIDYL-PROLYL CIS-TRANS ISOMERASE CYP38, CHLOROPLASTIC"/>
    <property type="match status" value="1"/>
</dbReference>
<dbReference type="InterPro" id="IPR002130">
    <property type="entry name" value="Cyclophilin-type_PPIase_dom"/>
</dbReference>
<evidence type="ECO:0000313" key="6">
    <source>
        <dbReference type="EMBL" id="RVU32135.1"/>
    </source>
</evidence>
<dbReference type="EMBL" id="SACQ01000001">
    <property type="protein sequence ID" value="RVU32135.1"/>
    <property type="molecule type" value="Genomic_DNA"/>
</dbReference>
<dbReference type="InterPro" id="IPR029000">
    <property type="entry name" value="Cyclophilin-like_dom_sf"/>
</dbReference>
<dbReference type="Pfam" id="PF00160">
    <property type="entry name" value="Pro_isomerase"/>
    <property type="match status" value="1"/>
</dbReference>
<reference evidence="6 7" key="1">
    <citation type="submission" date="2019-01" db="EMBL/GenBank/DDBJ databases">
        <authorList>
            <person name="Chen W.-M."/>
        </authorList>
    </citation>
    <scope>NUCLEOTIDE SEQUENCE [LARGE SCALE GENOMIC DNA]</scope>
    <source>
        <strain evidence="6 7">HPM-16</strain>
    </source>
</reference>
<dbReference type="AlphaFoldDB" id="A0A437QCG4"/>
<keyword evidence="7" id="KW-1185">Reference proteome</keyword>
<name>A0A437QCG4_9GAMM</name>
<dbReference type="PROSITE" id="PS50072">
    <property type="entry name" value="CSA_PPIASE_2"/>
    <property type="match status" value="1"/>
</dbReference>
<comment type="function">
    <text evidence="4">PPIases accelerate the folding of proteins. It catalyzes the cis-trans isomerization of proline imidic peptide bonds in oligopeptides.</text>
</comment>
<feature type="signal peptide" evidence="4">
    <location>
        <begin position="1"/>
        <end position="20"/>
    </location>
</feature>
<keyword evidence="3 4" id="KW-0413">Isomerase</keyword>
<feature type="chain" id="PRO_5018822503" description="Peptidyl-prolyl cis-trans isomerase" evidence="4">
    <location>
        <begin position="21"/>
        <end position="185"/>
    </location>
</feature>
<dbReference type="InterPro" id="IPR020892">
    <property type="entry name" value="Cyclophilin-type_PPIase_CS"/>
</dbReference>
<sequence length="185" mass="20219">MLRFFAKVIAIFCIATHLYAANPQVEMTTNKGTIVLELFAEEAPITVDNFLRYVDDNFYAGTTFHRIIDGFMIQGGGFTEDFSRKETLAPIQNESANGVGNDRGTISMARTRNPHSATSQFFINLVDNFNLNAAGNRPGYAVFGKVVSGMDVVDNIAKVETGAKGGHRNVPNTPVVIQSVKRLAN</sequence>